<evidence type="ECO:0000313" key="2">
    <source>
        <dbReference type="EMBL" id="AKX59680.1"/>
    </source>
</evidence>
<name>A0A0K1XE63_9GAMM</name>
<protein>
    <recommendedName>
        <fullName evidence="1">Sulfatase N-terminal domain-containing protein</fullName>
    </recommendedName>
</protein>
<dbReference type="InterPro" id="IPR017850">
    <property type="entry name" value="Alkaline_phosphatase_core_sf"/>
</dbReference>
<evidence type="ECO:0000313" key="3">
    <source>
        <dbReference type="Proteomes" id="UP000063953"/>
    </source>
</evidence>
<dbReference type="EMBL" id="CP012365">
    <property type="protein sequence ID" value="AKX59680.1"/>
    <property type="molecule type" value="Genomic_DNA"/>
</dbReference>
<organism evidence="2 3">
    <name type="scientific">Thiopseudomonas alkaliphila</name>
    <dbReference type="NCBI Taxonomy" id="1697053"/>
    <lineage>
        <taxon>Bacteria</taxon>
        <taxon>Pseudomonadati</taxon>
        <taxon>Pseudomonadota</taxon>
        <taxon>Gammaproteobacteria</taxon>
        <taxon>Pseudomonadales</taxon>
        <taxon>Pseudomonadaceae</taxon>
        <taxon>Thiopseudomonas</taxon>
    </lineage>
</organism>
<evidence type="ECO:0000259" key="1">
    <source>
        <dbReference type="Pfam" id="PF00884"/>
    </source>
</evidence>
<dbReference type="Gene3D" id="3.40.720.10">
    <property type="entry name" value="Alkaline Phosphatase, subunit A"/>
    <property type="match status" value="1"/>
</dbReference>
<dbReference type="Proteomes" id="UP000063953">
    <property type="component" value="Chromosome"/>
</dbReference>
<sequence length="79" mass="8728">MFVADHTAGSAGKEDLPIANYHIPLFIYSPQHIPAQDIELVTSQIDLAPTLLGLLNVSYEWTFLAVMYCEPKLSTKAAH</sequence>
<dbReference type="STRING" id="1697053.AKN87_09190"/>
<dbReference type="Pfam" id="PF00884">
    <property type="entry name" value="Sulfatase"/>
    <property type="match status" value="1"/>
</dbReference>
<keyword evidence="3" id="KW-1185">Reference proteome</keyword>
<dbReference type="SUPFAM" id="SSF53649">
    <property type="entry name" value="Alkaline phosphatase-like"/>
    <property type="match status" value="1"/>
</dbReference>
<gene>
    <name evidence="2" type="ORF">AKN88_06870</name>
</gene>
<accession>A0A0K1XE63</accession>
<reference evidence="2 3" key="1">
    <citation type="journal article" date="2015" name="Genome Announc.">
        <title>Genome Sequences of Oblitimonas alkaliphila gen. nov. sp. nov. (Proposed), a Novel Bacterium of the Pseudomonadaceae Family.</title>
        <authorList>
            <person name="Lauer A.C."/>
            <person name="Nicholson A.C."/>
            <person name="Humrighouse B.W."/>
            <person name="Emery B."/>
            <person name="Drobish A."/>
            <person name="Juieng P."/>
            <person name="Loparev V."/>
            <person name="McQuiston J.R."/>
        </authorList>
    </citation>
    <scope>NUCLEOTIDE SEQUENCE [LARGE SCALE GENOMIC DNA]</scope>
    <source>
        <strain evidence="2 3">E5571</strain>
    </source>
</reference>
<feature type="domain" description="Sulfatase N-terminal" evidence="1">
    <location>
        <begin position="1"/>
        <end position="57"/>
    </location>
</feature>
<dbReference type="InterPro" id="IPR000917">
    <property type="entry name" value="Sulfatase_N"/>
</dbReference>
<proteinExistence type="predicted"/>
<dbReference type="AlphaFoldDB" id="A0A0K1XE63"/>